<reference evidence="10" key="2">
    <citation type="submission" date="2020-09" db="EMBL/GenBank/DDBJ databases">
        <authorList>
            <person name="Sun Q."/>
            <person name="Ohkuma M."/>
        </authorList>
    </citation>
    <scope>NUCLEOTIDE SEQUENCE</scope>
    <source>
        <strain evidence="10">JCM 10088</strain>
    </source>
</reference>
<dbReference type="EMBL" id="BMNL01000003">
    <property type="protein sequence ID" value="GGP21953.1"/>
    <property type="molecule type" value="Genomic_DNA"/>
</dbReference>
<dbReference type="NCBIfam" id="NF003211">
    <property type="entry name" value="PRK04173.1"/>
    <property type="match status" value="1"/>
</dbReference>
<evidence type="ECO:0000256" key="7">
    <source>
        <dbReference type="ARBA" id="ARBA00023146"/>
    </source>
</evidence>
<dbReference type="PRINTS" id="PR01043">
    <property type="entry name" value="TRNASYNTHGLY"/>
</dbReference>
<dbReference type="InterPro" id="IPR027031">
    <property type="entry name" value="Gly-tRNA_synthase/POLG2"/>
</dbReference>
<accession>A0A830GXW7</accession>
<keyword evidence="3 10" id="KW-0436">Ligase</keyword>
<keyword evidence="7" id="KW-0030">Aminoacyl-tRNA synthetase</keyword>
<dbReference type="Pfam" id="PF03129">
    <property type="entry name" value="HGTP_anticodon"/>
    <property type="match status" value="1"/>
</dbReference>
<keyword evidence="11" id="KW-1185">Reference proteome</keyword>
<keyword evidence="2" id="KW-0963">Cytoplasm</keyword>
<comment type="caution">
    <text evidence="10">The sequence shown here is derived from an EMBL/GenBank/DDBJ whole genome shotgun (WGS) entry which is preliminary data.</text>
</comment>
<dbReference type="InterPro" id="IPR004154">
    <property type="entry name" value="Anticodon-bd"/>
</dbReference>
<dbReference type="OrthoDB" id="6113at2157"/>
<dbReference type="InterPro" id="IPR006195">
    <property type="entry name" value="aa-tRNA-synth_II"/>
</dbReference>
<dbReference type="FunFam" id="3.30.40.230:FF:000005">
    <property type="entry name" value="Glycine--tRNA ligase"/>
    <property type="match status" value="1"/>
</dbReference>
<dbReference type="EC" id="6.1.1.14" evidence="1"/>
<dbReference type="RefSeq" id="WP_188596847.1">
    <property type="nucleotide sequence ID" value="NZ_BMNL01000003.1"/>
</dbReference>
<dbReference type="GO" id="GO:0004820">
    <property type="term" value="F:glycine-tRNA ligase activity"/>
    <property type="evidence" value="ECO:0007669"/>
    <property type="project" value="UniProtKB-EC"/>
</dbReference>
<reference evidence="10" key="1">
    <citation type="journal article" date="2014" name="Int. J. Syst. Evol. Microbiol.">
        <title>Complete genome sequence of Corynebacterium casei LMG S-19264T (=DSM 44701T), isolated from a smear-ripened cheese.</title>
        <authorList>
            <consortium name="US DOE Joint Genome Institute (JGI-PGF)"/>
            <person name="Walter F."/>
            <person name="Albersmeier A."/>
            <person name="Kalinowski J."/>
            <person name="Ruckert C."/>
        </authorList>
    </citation>
    <scope>NUCLEOTIDE SEQUENCE</scope>
    <source>
        <strain evidence="10">JCM 10088</strain>
    </source>
</reference>
<dbReference type="PANTHER" id="PTHR10745:SF0">
    <property type="entry name" value="GLYCINE--TRNA LIGASE"/>
    <property type="match status" value="1"/>
</dbReference>
<dbReference type="PANTHER" id="PTHR10745">
    <property type="entry name" value="GLYCYL-TRNA SYNTHETASE/DNA POLYMERASE SUBUNIT GAMMA-2"/>
    <property type="match status" value="1"/>
</dbReference>
<protein>
    <recommendedName>
        <fullName evidence="1">glycine--tRNA ligase</fullName>
        <ecNumber evidence="1">6.1.1.14</ecNumber>
    </recommendedName>
    <alternativeName>
        <fullName evidence="8">Diadenosine tetraphosphate synthetase</fullName>
    </alternativeName>
</protein>
<dbReference type="SUPFAM" id="SSF52954">
    <property type="entry name" value="Class II aaRS ABD-related"/>
    <property type="match status" value="1"/>
</dbReference>
<evidence type="ECO:0000256" key="1">
    <source>
        <dbReference type="ARBA" id="ARBA00012829"/>
    </source>
</evidence>
<keyword evidence="6" id="KW-0648">Protein biosynthesis</keyword>
<dbReference type="NCBIfam" id="TIGR00389">
    <property type="entry name" value="glyS_dimeric"/>
    <property type="match status" value="1"/>
</dbReference>
<dbReference type="Gene3D" id="3.30.40.230">
    <property type="match status" value="1"/>
</dbReference>
<dbReference type="Gene3D" id="3.40.50.800">
    <property type="entry name" value="Anticodon-binding domain"/>
    <property type="match status" value="1"/>
</dbReference>
<dbReference type="InterPro" id="IPR036621">
    <property type="entry name" value="Anticodon-bd_dom_sf"/>
</dbReference>
<dbReference type="GO" id="GO:0006426">
    <property type="term" value="P:glycyl-tRNA aminoacylation"/>
    <property type="evidence" value="ECO:0007669"/>
    <property type="project" value="InterPro"/>
</dbReference>
<evidence type="ECO:0000256" key="4">
    <source>
        <dbReference type="ARBA" id="ARBA00022741"/>
    </source>
</evidence>
<gene>
    <name evidence="10" type="ORF">GCM10007981_15870</name>
</gene>
<evidence type="ECO:0000256" key="3">
    <source>
        <dbReference type="ARBA" id="ARBA00022598"/>
    </source>
</evidence>
<dbReference type="InterPro" id="IPR002315">
    <property type="entry name" value="tRNA-synt_gly"/>
</dbReference>
<name>A0A830GXW7_9CREN</name>
<dbReference type="Proteomes" id="UP000610960">
    <property type="component" value="Unassembled WGS sequence"/>
</dbReference>
<dbReference type="SUPFAM" id="SSF55681">
    <property type="entry name" value="Class II aaRS and biotin synthetases"/>
    <property type="match status" value="1"/>
</dbReference>
<evidence type="ECO:0000256" key="5">
    <source>
        <dbReference type="ARBA" id="ARBA00022840"/>
    </source>
</evidence>
<dbReference type="PROSITE" id="PS50862">
    <property type="entry name" value="AA_TRNA_LIGASE_II"/>
    <property type="match status" value="1"/>
</dbReference>
<evidence type="ECO:0000256" key="6">
    <source>
        <dbReference type="ARBA" id="ARBA00022917"/>
    </source>
</evidence>
<dbReference type="AlphaFoldDB" id="A0A830GXW7"/>
<evidence type="ECO:0000259" key="9">
    <source>
        <dbReference type="PROSITE" id="PS50862"/>
    </source>
</evidence>
<organism evidence="10 11">
    <name type="scientific">Thermocladium modestius</name>
    <dbReference type="NCBI Taxonomy" id="62609"/>
    <lineage>
        <taxon>Archaea</taxon>
        <taxon>Thermoproteota</taxon>
        <taxon>Thermoprotei</taxon>
        <taxon>Thermoproteales</taxon>
        <taxon>Thermoproteaceae</taxon>
        <taxon>Thermocladium</taxon>
    </lineage>
</organism>
<evidence type="ECO:0000256" key="2">
    <source>
        <dbReference type="ARBA" id="ARBA00022490"/>
    </source>
</evidence>
<sequence length="573" mass="65868">MSDKFNDLLNRRGFFWQSFDAYKGMVEAGGFYDYGPLGVGLKRNIINKWLRTFVVPYMDFTIEVETPIIMPRIVFEASGHLENFTDFLVTCSKCGRKYRADHLVEDELRKRGVKIKTEGLDERRLDELISQYGVKCPNCGGELGNVQRFNLLFQTTIGPYSSNLGFIRPETAQGMFIDFAKLYELSNRRLPLAVAQVGKVGRNEISPRQGLVRLREFSQMEIELFFDPLNPRCPYLDDIKDVKIRILPEDDVAKGVNAPREVSVREAVEKGYIVNEWMGFYMGLATVFLNELGVPLDKQLFLAKLPEERAHYAKAVFDQVVLTERFGWLEVSGHAYRTDYDLSRHVKYSGQDLSAYRDLQVPRIEKEIRVSPNPVKIKEKYGGDAGKIIKYIYDNPDKVLRDIESTGKSVFEAFEISREMIYISEQERKTYRERFIPHVIEPSFGVDRLLYVTLENSFVERNGKYVLRLPPDIAPIKVAVLPLIRKDPYPAIGRRIWSMLVMNGIEAVYDDGDTIGSRYVKYDEEGVPFAVTIDDKTPMDNTVTLRDRDTTSQVRVPVDSLVAVISSKLYVRH</sequence>
<dbReference type="InterPro" id="IPR045864">
    <property type="entry name" value="aa-tRNA-synth_II/BPL/LPL"/>
</dbReference>
<keyword evidence="4" id="KW-0547">Nucleotide-binding</keyword>
<evidence type="ECO:0000256" key="8">
    <source>
        <dbReference type="ARBA" id="ARBA00030057"/>
    </source>
</evidence>
<feature type="domain" description="Aminoacyl-transfer RNA synthetases class-II family profile" evidence="9">
    <location>
        <begin position="46"/>
        <end position="470"/>
    </location>
</feature>
<keyword evidence="5" id="KW-0067">ATP-binding</keyword>
<proteinExistence type="predicted"/>
<evidence type="ECO:0000313" key="10">
    <source>
        <dbReference type="EMBL" id="GGP21953.1"/>
    </source>
</evidence>
<evidence type="ECO:0000313" key="11">
    <source>
        <dbReference type="Proteomes" id="UP000610960"/>
    </source>
</evidence>
<dbReference type="GO" id="GO:0005737">
    <property type="term" value="C:cytoplasm"/>
    <property type="evidence" value="ECO:0007669"/>
    <property type="project" value="InterPro"/>
</dbReference>
<dbReference type="GO" id="GO:0005524">
    <property type="term" value="F:ATP binding"/>
    <property type="evidence" value="ECO:0007669"/>
    <property type="project" value="UniProtKB-KW"/>
</dbReference>
<dbReference type="Gene3D" id="3.30.930.10">
    <property type="entry name" value="Bira Bifunctional Protein, Domain 2"/>
    <property type="match status" value="1"/>
</dbReference>